<accession>A0A0F9GF59</accession>
<dbReference type="EMBL" id="LAZR01018157">
    <property type="protein sequence ID" value="KKL97484.1"/>
    <property type="molecule type" value="Genomic_DNA"/>
</dbReference>
<reference evidence="1" key="1">
    <citation type="journal article" date="2015" name="Nature">
        <title>Complex archaea that bridge the gap between prokaryotes and eukaryotes.</title>
        <authorList>
            <person name="Spang A."/>
            <person name="Saw J.H."/>
            <person name="Jorgensen S.L."/>
            <person name="Zaremba-Niedzwiedzka K."/>
            <person name="Martijn J."/>
            <person name="Lind A.E."/>
            <person name="van Eijk R."/>
            <person name="Schleper C."/>
            <person name="Guy L."/>
            <person name="Ettema T.J."/>
        </authorList>
    </citation>
    <scope>NUCLEOTIDE SEQUENCE</scope>
</reference>
<gene>
    <name evidence="1" type="ORF">LCGC14_1833990</name>
</gene>
<feature type="non-terminal residue" evidence="1">
    <location>
        <position position="1"/>
    </location>
</feature>
<evidence type="ECO:0000313" key="1">
    <source>
        <dbReference type="EMBL" id="KKL97484.1"/>
    </source>
</evidence>
<dbReference type="AlphaFoldDB" id="A0A0F9GF59"/>
<name>A0A0F9GF59_9ZZZZ</name>
<proteinExistence type="predicted"/>
<organism evidence="1">
    <name type="scientific">marine sediment metagenome</name>
    <dbReference type="NCBI Taxonomy" id="412755"/>
    <lineage>
        <taxon>unclassified sequences</taxon>
        <taxon>metagenomes</taxon>
        <taxon>ecological metagenomes</taxon>
    </lineage>
</organism>
<comment type="caution">
    <text evidence="1">The sequence shown here is derived from an EMBL/GenBank/DDBJ whole genome shotgun (WGS) entry which is preliminary data.</text>
</comment>
<sequence length="36" mass="4043">YGPVSIGSPDERVESQCEALGRRVARLVKKLSKKER</sequence>
<protein>
    <submittedName>
        <fullName evidence="1">Uncharacterized protein</fullName>
    </submittedName>
</protein>